<feature type="region of interest" description="Disordered" evidence="1">
    <location>
        <begin position="71"/>
        <end position="97"/>
    </location>
</feature>
<name>A0A5M8PW10_9LECA</name>
<organism evidence="2 3">
    <name type="scientific">Lasallia pustulata</name>
    <dbReference type="NCBI Taxonomy" id="136370"/>
    <lineage>
        <taxon>Eukaryota</taxon>
        <taxon>Fungi</taxon>
        <taxon>Dikarya</taxon>
        <taxon>Ascomycota</taxon>
        <taxon>Pezizomycotina</taxon>
        <taxon>Lecanoromycetes</taxon>
        <taxon>OSLEUM clade</taxon>
        <taxon>Umbilicariomycetidae</taxon>
        <taxon>Umbilicariales</taxon>
        <taxon>Umbilicariaceae</taxon>
        <taxon>Lasallia</taxon>
    </lineage>
</organism>
<reference evidence="2 3" key="1">
    <citation type="submission" date="2019-09" db="EMBL/GenBank/DDBJ databases">
        <title>The hologenome of the rock-dwelling lichen Lasallia pustulata.</title>
        <authorList>
            <person name="Greshake Tzovaras B."/>
            <person name="Segers F."/>
            <person name="Bicker A."/>
            <person name="Dal Grande F."/>
            <person name="Otte J."/>
            <person name="Hankeln T."/>
            <person name="Schmitt I."/>
            <person name="Ebersberger I."/>
        </authorList>
    </citation>
    <scope>NUCLEOTIDE SEQUENCE [LARGE SCALE GENOMIC DNA]</scope>
    <source>
        <strain evidence="2">A1-1</strain>
    </source>
</reference>
<dbReference type="EMBL" id="VXIT01000004">
    <property type="protein sequence ID" value="KAA6413234.1"/>
    <property type="molecule type" value="Genomic_DNA"/>
</dbReference>
<comment type="caution">
    <text evidence="2">The sequence shown here is derived from an EMBL/GenBank/DDBJ whole genome shotgun (WGS) entry which is preliminary data.</text>
</comment>
<dbReference type="AlphaFoldDB" id="A0A5M8PW10"/>
<dbReference type="Proteomes" id="UP000324767">
    <property type="component" value="Unassembled WGS sequence"/>
</dbReference>
<protein>
    <submittedName>
        <fullName evidence="2">NADH pyrophosphatase</fullName>
    </submittedName>
</protein>
<sequence>MPQPELPEPAHPDLDSMLTRKFGKEVANYFSGSPLNRVSFLRTDQPFLSAALQHPSTTFLLFNDLSPLTLSPTRLASLPHRTSPPRPTPPTPSPRPT</sequence>
<dbReference type="OrthoDB" id="10249612at2759"/>
<proteinExistence type="predicted"/>
<feature type="compositionally biased region" description="Pro residues" evidence="1">
    <location>
        <begin position="82"/>
        <end position="97"/>
    </location>
</feature>
<evidence type="ECO:0000256" key="1">
    <source>
        <dbReference type="SAM" id="MobiDB-lite"/>
    </source>
</evidence>
<evidence type="ECO:0000313" key="3">
    <source>
        <dbReference type="Proteomes" id="UP000324767"/>
    </source>
</evidence>
<evidence type="ECO:0000313" key="2">
    <source>
        <dbReference type="EMBL" id="KAA6413234.1"/>
    </source>
</evidence>
<accession>A0A5M8PW10</accession>
<gene>
    <name evidence="2" type="ORF">FRX48_02978</name>
</gene>